<organism evidence="1 2">
    <name type="scientific">Conidiobolus coronatus (strain ATCC 28846 / CBS 209.66 / NRRL 28638)</name>
    <name type="common">Delacroixia coronata</name>
    <dbReference type="NCBI Taxonomy" id="796925"/>
    <lineage>
        <taxon>Eukaryota</taxon>
        <taxon>Fungi</taxon>
        <taxon>Fungi incertae sedis</taxon>
        <taxon>Zoopagomycota</taxon>
        <taxon>Entomophthoromycotina</taxon>
        <taxon>Entomophthoromycetes</taxon>
        <taxon>Entomophthorales</taxon>
        <taxon>Ancylistaceae</taxon>
        <taxon>Conidiobolus</taxon>
    </lineage>
</organism>
<protein>
    <recommendedName>
        <fullName evidence="3">PAS domain-containing protein</fullName>
    </recommendedName>
</protein>
<reference evidence="1 2" key="1">
    <citation type="journal article" date="2015" name="Genome Biol. Evol.">
        <title>Phylogenomic analyses indicate that early fungi evolved digesting cell walls of algal ancestors of land plants.</title>
        <authorList>
            <person name="Chang Y."/>
            <person name="Wang S."/>
            <person name="Sekimoto S."/>
            <person name="Aerts A.L."/>
            <person name="Choi C."/>
            <person name="Clum A."/>
            <person name="LaButti K.M."/>
            <person name="Lindquist E.A."/>
            <person name="Yee Ngan C."/>
            <person name="Ohm R.A."/>
            <person name="Salamov A.A."/>
            <person name="Grigoriev I.V."/>
            <person name="Spatafora J.W."/>
            <person name="Berbee M.L."/>
        </authorList>
    </citation>
    <scope>NUCLEOTIDE SEQUENCE [LARGE SCALE GENOMIC DNA]</scope>
    <source>
        <strain evidence="1 2">NRRL 28638</strain>
    </source>
</reference>
<evidence type="ECO:0000313" key="2">
    <source>
        <dbReference type="Proteomes" id="UP000070444"/>
    </source>
</evidence>
<dbReference type="AlphaFoldDB" id="A0A137PG11"/>
<sequence>MDKSSIYDISQVICNSIDSPLLVCQPTQIINCNESFSKALGYESIEKIRDLDINYLFNKHFIYSDKLEASKKYTIDKLLWVKYQSSLGDRIASVRVKQANSFGLEYYTVNFHDDLLNEQNITNNKPDNLKNSPVLQPKQFSNQSTFSSENVFDPTKYDLTQLSREEIFERFYRMIYSIPCSLFIVNADNTHW</sequence>
<gene>
    <name evidence="1" type="ORF">CONCODRAFT_99096</name>
</gene>
<proteinExistence type="predicted"/>
<name>A0A137PG11_CONC2</name>
<accession>A0A137PG11</accession>
<evidence type="ECO:0000313" key="1">
    <source>
        <dbReference type="EMBL" id="KXN73910.1"/>
    </source>
</evidence>
<dbReference type="EMBL" id="KQ964430">
    <property type="protein sequence ID" value="KXN73910.1"/>
    <property type="molecule type" value="Genomic_DNA"/>
</dbReference>
<dbReference type="Proteomes" id="UP000070444">
    <property type="component" value="Unassembled WGS sequence"/>
</dbReference>
<keyword evidence="2" id="KW-1185">Reference proteome</keyword>
<evidence type="ECO:0008006" key="3">
    <source>
        <dbReference type="Google" id="ProtNLM"/>
    </source>
</evidence>